<comment type="caution">
    <text evidence="2">The sequence shown here is derived from an EMBL/GenBank/DDBJ whole genome shotgun (WGS) entry which is preliminary data.</text>
</comment>
<evidence type="ECO:0000256" key="1">
    <source>
        <dbReference type="SAM" id="Phobius"/>
    </source>
</evidence>
<dbReference type="EMBL" id="QLMG01000046">
    <property type="protein sequence ID" value="RAK11958.1"/>
    <property type="molecule type" value="Genomic_DNA"/>
</dbReference>
<evidence type="ECO:0000313" key="3">
    <source>
        <dbReference type="Proteomes" id="UP000249165"/>
    </source>
</evidence>
<keyword evidence="1" id="KW-0472">Membrane</keyword>
<dbReference type="Proteomes" id="UP000249165">
    <property type="component" value="Unassembled WGS sequence"/>
</dbReference>
<name>A0A327XSE1_9RHOB</name>
<reference evidence="2 3" key="1">
    <citation type="submission" date="2018-06" db="EMBL/GenBank/DDBJ databases">
        <title>Genomic Encyclopedia of Archaeal and Bacterial Type Strains, Phase II (KMG-II): from individual species to whole genera.</title>
        <authorList>
            <person name="Goeker M."/>
        </authorList>
    </citation>
    <scope>NUCLEOTIDE SEQUENCE [LARGE SCALE GENOMIC DNA]</scope>
    <source>
        <strain evidence="2 3">DSM 22011</strain>
    </source>
</reference>
<gene>
    <name evidence="2" type="ORF">ATI53_104610</name>
</gene>
<proteinExistence type="predicted"/>
<sequence length="39" mass="4242">MIETLRRAIARSDGTLFQDMIGALCLVVILVGALHLPSF</sequence>
<accession>A0A327XSE1</accession>
<dbReference type="AlphaFoldDB" id="A0A327XSE1"/>
<protein>
    <submittedName>
        <fullName evidence="2">Uncharacterized protein</fullName>
    </submittedName>
</protein>
<evidence type="ECO:0000313" key="2">
    <source>
        <dbReference type="EMBL" id="RAK11958.1"/>
    </source>
</evidence>
<feature type="transmembrane region" description="Helical" evidence="1">
    <location>
        <begin position="16"/>
        <end position="36"/>
    </location>
</feature>
<organism evidence="2 3">
    <name type="scientific">Salipiger aestuarii</name>
    <dbReference type="NCBI Taxonomy" id="568098"/>
    <lineage>
        <taxon>Bacteria</taxon>
        <taxon>Pseudomonadati</taxon>
        <taxon>Pseudomonadota</taxon>
        <taxon>Alphaproteobacteria</taxon>
        <taxon>Rhodobacterales</taxon>
        <taxon>Roseobacteraceae</taxon>
        <taxon>Salipiger</taxon>
    </lineage>
</organism>
<keyword evidence="3" id="KW-1185">Reference proteome</keyword>
<keyword evidence="1" id="KW-0812">Transmembrane</keyword>
<keyword evidence="1" id="KW-1133">Transmembrane helix</keyword>